<feature type="region of interest" description="Disordered" evidence="1">
    <location>
        <begin position="515"/>
        <end position="549"/>
    </location>
</feature>
<organism evidence="2 3">
    <name type="scientific">Adiantum capillus-veneris</name>
    <name type="common">Maidenhair fern</name>
    <dbReference type="NCBI Taxonomy" id="13818"/>
    <lineage>
        <taxon>Eukaryota</taxon>
        <taxon>Viridiplantae</taxon>
        <taxon>Streptophyta</taxon>
        <taxon>Embryophyta</taxon>
        <taxon>Tracheophyta</taxon>
        <taxon>Polypodiopsida</taxon>
        <taxon>Polypodiidae</taxon>
        <taxon>Polypodiales</taxon>
        <taxon>Pteridineae</taxon>
        <taxon>Pteridaceae</taxon>
        <taxon>Vittarioideae</taxon>
        <taxon>Adiantum</taxon>
    </lineage>
</organism>
<feature type="compositionally biased region" description="Basic and acidic residues" evidence="1">
    <location>
        <begin position="527"/>
        <end position="544"/>
    </location>
</feature>
<sequence length="601" mass="64490">TTIIHELRPCSNGAEYVGFEFSTSCDGFDSIEERMLPADELFCDGKLRPLGENFEWMAPRKPIAKAHLVAGDAASCLPPSPPPSSSPFVGDAVAAEGPEAGPFGSLQTGKESTNPFFCADERAFNSSEWICFSPSPTFSLQAENGKKADDTENMVASNGYSLERVSHAEKRACLSPLPINCIINLGPEVAGQRRKPEKPATSIKQALPSAGKGQQVITKHLSSNHPVARAMAVARARRLMDASRAQPKLAQSNLPASADPSTIPQVSCCLKPTSTSSSSSSSSSTSTTLPVTRTSHPLTSLLRSSPSPSTLASSLLSTFAFTQPSTFFTSPSSSVFLETPSSPPFFPFATSSTPSSYSCSSSSSLFSDSAKKHPSLSSPSSRSTYCSCSCRFGVWALWPFSKYKESIYSCMESPQYVSLNPQDIERKTRACLASKEDCHPLKCQVSSKVPAPQASHSQFSPHKSFALSNQMLKEMQHRQHAKAAITGMNGKYLESSSKHASSPTMVVNNEQRQGSQFGQLGKPKSSLHADKSSPRHSARAEKRSLSGGGMAMQMGFREYTRKKCTYSPTVRVTPILSIVPGCMGPSLSKTRPSVKPAKASF</sequence>
<dbReference type="Proteomes" id="UP000886520">
    <property type="component" value="Chromosome 15"/>
</dbReference>
<evidence type="ECO:0000313" key="2">
    <source>
        <dbReference type="EMBL" id="KAI5069789.1"/>
    </source>
</evidence>
<accession>A0A9D4ZC72</accession>
<feature type="non-terminal residue" evidence="2">
    <location>
        <position position="1"/>
    </location>
</feature>
<reference evidence="2" key="1">
    <citation type="submission" date="2021-01" db="EMBL/GenBank/DDBJ databases">
        <title>Adiantum capillus-veneris genome.</title>
        <authorList>
            <person name="Fang Y."/>
            <person name="Liao Q."/>
        </authorList>
    </citation>
    <scope>NUCLEOTIDE SEQUENCE</scope>
    <source>
        <strain evidence="2">H3</strain>
        <tissue evidence="2">Leaf</tissue>
    </source>
</reference>
<gene>
    <name evidence="2" type="ORF">GOP47_0016090</name>
</gene>
<dbReference type="EMBL" id="JABFUD020000015">
    <property type="protein sequence ID" value="KAI5069789.1"/>
    <property type="molecule type" value="Genomic_DNA"/>
</dbReference>
<name>A0A9D4ZC72_ADICA</name>
<dbReference type="OrthoDB" id="1985283at2759"/>
<keyword evidence="3" id="KW-1185">Reference proteome</keyword>
<feature type="region of interest" description="Disordered" evidence="1">
    <location>
        <begin position="243"/>
        <end position="262"/>
    </location>
</feature>
<feature type="region of interest" description="Disordered" evidence="1">
    <location>
        <begin position="273"/>
        <end position="305"/>
    </location>
</feature>
<protein>
    <submittedName>
        <fullName evidence="2">Uncharacterized protein</fullName>
    </submittedName>
</protein>
<proteinExistence type="predicted"/>
<comment type="caution">
    <text evidence="2">The sequence shown here is derived from an EMBL/GenBank/DDBJ whole genome shotgun (WGS) entry which is preliminary data.</text>
</comment>
<dbReference type="AlphaFoldDB" id="A0A9D4ZC72"/>
<evidence type="ECO:0000313" key="3">
    <source>
        <dbReference type="Proteomes" id="UP000886520"/>
    </source>
</evidence>
<feature type="compositionally biased region" description="Polar residues" evidence="1">
    <location>
        <begin position="249"/>
        <end position="262"/>
    </location>
</feature>
<evidence type="ECO:0000256" key="1">
    <source>
        <dbReference type="SAM" id="MobiDB-lite"/>
    </source>
</evidence>